<evidence type="ECO:0000313" key="2">
    <source>
        <dbReference type="Proteomes" id="UP000548476"/>
    </source>
</evidence>
<reference evidence="1 2" key="1">
    <citation type="submission" date="2020-08" db="EMBL/GenBank/DDBJ databases">
        <title>Genomic Encyclopedia of Type Strains, Phase IV (KMG-IV): sequencing the most valuable type-strain genomes for metagenomic binning, comparative biology and taxonomic classification.</title>
        <authorList>
            <person name="Goeker M."/>
        </authorList>
    </citation>
    <scope>NUCLEOTIDE SEQUENCE [LARGE SCALE GENOMIC DNA]</scope>
    <source>
        <strain evidence="1 2">YIM 65646</strain>
    </source>
</reference>
<comment type="caution">
    <text evidence="1">The sequence shown here is derived from an EMBL/GenBank/DDBJ whole genome shotgun (WGS) entry which is preliminary data.</text>
</comment>
<dbReference type="PANTHER" id="PTHR19959:SF119">
    <property type="entry name" value="FUNGAL LIPASE-LIKE DOMAIN-CONTAINING PROTEIN"/>
    <property type="match status" value="1"/>
</dbReference>
<dbReference type="AlphaFoldDB" id="A0A841G206"/>
<accession>A0A841G206</accession>
<dbReference type="EMBL" id="JACHGT010000018">
    <property type="protein sequence ID" value="MBB6038729.1"/>
    <property type="molecule type" value="Genomic_DNA"/>
</dbReference>
<name>A0A841G206_9ACTN</name>
<dbReference type="Proteomes" id="UP000548476">
    <property type="component" value="Unassembled WGS sequence"/>
</dbReference>
<protein>
    <submittedName>
        <fullName evidence="1">Tetratricopeptide (TPR) repeat protein</fullName>
    </submittedName>
</protein>
<sequence>MTTHPPQPGSLAEAVEVRAEAVAQARELPGGRAELLQALTTLLNEIAEAENAGELLEPYTDQAGACAEEILDLCAELAREPDADLVELAGTVGAAVERYGWIDDTAQIRLVAPALRLLTGWAVTGSSGVVLECGRAAAANIDLLAEADRFDEALMHSQRLLLAYERHFATDPALFRWHLADAHGKHAHLLVCHGLKHAAVAHSERAVALALTVDLDEHDITDWLTPLLEAHIRRLRTAGDLDAARAAVERLLDVLPDPSPERARALTTVRTDLTAGEDTTAAIAAAEREIAAWQALPDQPLRLSQAFRALAGLQSREKQRDEAADTAMRALAIVEAAHAAKECGREPVAATLRQVVVLLLRAGRHTEALAHSDRELAAWRELFDAMGERNHEPWANASNNRAVALNHLDRHTESLEHSANAVAHYDLLATTRPDHRAALANALFTRHAALRDLREYVSATTCTNRMMRIYDELAEADPDDHPLERAESRQVHAGLLSAMGRHRPAMHWSARAIELFDALIERYPGKYTAQYAGALTSRLVVLQAAGEPPRALLRVSGKAADLENRLHDDDPGRRWSQRAMALTNHAICLSSAGRLREAAACSAEAVAACEDAPEGTRDARRLAECLDKHGNHLDALGRHEEALASSTRAMAVYDELLATDRNLFLADAAAVMDNHAAKLAATGRLDEAITRSRESVAMFAELAAEGLWRKAYGVALANLAHRLKAADHPDEAVEPSAHSLRLRTELAETGGPELRADLGQASLNHGHTLGLTGDTEGARHHTAEAVAILDDMVELDRPAYLALLAQAVHNLASYQDGDEAAETSRRAVELRHEQVATDRELHLPELATSLKYAVKYHDRAGQADRAEEYARTEIDVCDELPDRRARAELRQALANRLMRAGRRAEAVAPIGEAVALARALTAADRPAHVDLLRNTLSDSAWILCDGEPHAALAATTECLALSEELDGDYDLAHALDGHGSMLAELGRHAEALDHYARALPLWEAIAADGRPSAIGDVAWCRTFRSISLAALGRDTEALEESATAVTLYTGLPRMRADLAFAEQEHALRLHAVGRTEEAKESATTALARYEELTAEAPAAHRPQLANALLTAAIVGAGDPRELAGRALAAYREVRAADPGAYAAKVRAAAEFLRSLG</sequence>
<evidence type="ECO:0000313" key="1">
    <source>
        <dbReference type="EMBL" id="MBB6038729.1"/>
    </source>
</evidence>
<proteinExistence type="predicted"/>
<gene>
    <name evidence="1" type="ORF">HNR73_006615</name>
</gene>
<dbReference type="InterPro" id="IPR011990">
    <property type="entry name" value="TPR-like_helical_dom_sf"/>
</dbReference>
<organism evidence="1 2">
    <name type="scientific">Phytomonospora endophytica</name>
    <dbReference type="NCBI Taxonomy" id="714109"/>
    <lineage>
        <taxon>Bacteria</taxon>
        <taxon>Bacillati</taxon>
        <taxon>Actinomycetota</taxon>
        <taxon>Actinomycetes</taxon>
        <taxon>Micromonosporales</taxon>
        <taxon>Micromonosporaceae</taxon>
        <taxon>Phytomonospora</taxon>
    </lineage>
</organism>
<dbReference type="SUPFAM" id="SSF48452">
    <property type="entry name" value="TPR-like"/>
    <property type="match status" value="3"/>
</dbReference>
<keyword evidence="2" id="KW-1185">Reference proteome</keyword>
<dbReference type="Gene3D" id="1.25.40.10">
    <property type="entry name" value="Tetratricopeptide repeat domain"/>
    <property type="match status" value="5"/>
</dbReference>
<dbReference type="RefSeq" id="WP_184791513.1">
    <property type="nucleotide sequence ID" value="NZ_BONT01000060.1"/>
</dbReference>
<dbReference type="PANTHER" id="PTHR19959">
    <property type="entry name" value="KINESIN LIGHT CHAIN"/>
    <property type="match status" value="1"/>
</dbReference>